<keyword evidence="4" id="KW-1185">Reference proteome</keyword>
<reference evidence="3 4" key="1">
    <citation type="submission" date="2016-08" db="EMBL/GenBank/DDBJ databases">
        <authorList>
            <consortium name="Lentinula edodes genome sequencing consortium"/>
            <person name="Sakamoto Y."/>
            <person name="Nakade K."/>
            <person name="Sato S."/>
            <person name="Yoshida Y."/>
            <person name="Miyazaki K."/>
            <person name="Natsume S."/>
            <person name="Konno N."/>
        </authorList>
    </citation>
    <scope>NUCLEOTIDE SEQUENCE [LARGE SCALE GENOMIC DNA]</scope>
    <source>
        <strain evidence="3 4">NBRC 111202</strain>
    </source>
</reference>
<organism evidence="3 4">
    <name type="scientific">Lentinula edodes</name>
    <name type="common">Shiitake mushroom</name>
    <name type="synonym">Lentinus edodes</name>
    <dbReference type="NCBI Taxonomy" id="5353"/>
    <lineage>
        <taxon>Eukaryota</taxon>
        <taxon>Fungi</taxon>
        <taxon>Dikarya</taxon>
        <taxon>Basidiomycota</taxon>
        <taxon>Agaricomycotina</taxon>
        <taxon>Agaricomycetes</taxon>
        <taxon>Agaricomycetidae</taxon>
        <taxon>Agaricales</taxon>
        <taxon>Marasmiineae</taxon>
        <taxon>Omphalotaceae</taxon>
        <taxon>Lentinula</taxon>
    </lineage>
</organism>
<dbReference type="PANTHER" id="PTHR23355">
    <property type="entry name" value="RIBONUCLEASE"/>
    <property type="match status" value="1"/>
</dbReference>
<dbReference type="Gene3D" id="2.40.50.700">
    <property type="match status" value="1"/>
</dbReference>
<dbReference type="PANTHER" id="PTHR23355:SF35">
    <property type="entry name" value="EXOSOME COMPLEX EXONUCLEASE RRP44"/>
    <property type="match status" value="1"/>
</dbReference>
<dbReference type="InterPro" id="IPR050180">
    <property type="entry name" value="RNR_Ribonuclease"/>
</dbReference>
<dbReference type="GO" id="GO:0000175">
    <property type="term" value="F:3'-5'-RNA exonuclease activity"/>
    <property type="evidence" value="ECO:0007669"/>
    <property type="project" value="TreeGrafter"/>
</dbReference>
<dbReference type="SUPFAM" id="SSF50249">
    <property type="entry name" value="Nucleic acid-binding proteins"/>
    <property type="match status" value="2"/>
</dbReference>
<dbReference type="Proteomes" id="UP000188533">
    <property type="component" value="Unassembled WGS sequence"/>
</dbReference>
<evidence type="ECO:0000259" key="2">
    <source>
        <dbReference type="Pfam" id="PF17216"/>
    </source>
</evidence>
<sequence length="178" mass="20202">MRLPMIVTTGYGRENYERAVQGDIVVIEVFPEKDWKAPADEVVDQEAIQKNDDAEDSGEEGDENDEEVFSKESRVLSGSSNQKPPSERQPTGRIVGIIKRNWRAYVCHIDSTSLTSTLTTSLSTRTVFATPVSRLLPRIRLRTRRGANSPESEDLVTIDRWVIRSRRTLREGPRSSRE</sequence>
<evidence type="ECO:0000313" key="3">
    <source>
        <dbReference type="EMBL" id="GAW01453.1"/>
    </source>
</evidence>
<dbReference type="Pfam" id="PF17216">
    <property type="entry name" value="Rrp44_CSD1"/>
    <property type="match status" value="1"/>
</dbReference>
<dbReference type="InterPro" id="IPR033771">
    <property type="entry name" value="Rrp44_CSD1"/>
</dbReference>
<comment type="caution">
    <text evidence="3">The sequence shown here is derived from an EMBL/GenBank/DDBJ whole genome shotgun (WGS) entry which is preliminary data.</text>
</comment>
<accession>A0A1Q3E2J2</accession>
<dbReference type="STRING" id="5353.A0A1Q3E2J2"/>
<feature type="domain" description="CSD1" evidence="2">
    <location>
        <begin position="12"/>
        <end position="78"/>
    </location>
</feature>
<protein>
    <submittedName>
        <fullName evidence="3">RNB-domain-containing protein</fullName>
    </submittedName>
</protein>
<evidence type="ECO:0000256" key="1">
    <source>
        <dbReference type="SAM" id="MobiDB-lite"/>
    </source>
</evidence>
<feature type="region of interest" description="Disordered" evidence="1">
    <location>
        <begin position="40"/>
        <end position="92"/>
    </location>
</feature>
<dbReference type="GO" id="GO:0071031">
    <property type="term" value="P:nuclear mRNA surveillance of mRNA 3'-end processing"/>
    <property type="evidence" value="ECO:0007669"/>
    <property type="project" value="TreeGrafter"/>
</dbReference>
<reference evidence="3 4" key="2">
    <citation type="submission" date="2017-02" db="EMBL/GenBank/DDBJ databases">
        <title>A genome survey and senescence transcriptome analysis in Lentinula edodes.</title>
        <authorList>
            <person name="Sakamoto Y."/>
            <person name="Nakade K."/>
            <person name="Sato S."/>
            <person name="Yoshida Y."/>
            <person name="Miyazaki K."/>
            <person name="Natsume S."/>
            <person name="Konno N."/>
        </authorList>
    </citation>
    <scope>NUCLEOTIDE SEQUENCE [LARGE SCALE GENOMIC DNA]</scope>
    <source>
        <strain evidence="3 4">NBRC 111202</strain>
    </source>
</reference>
<feature type="compositionally biased region" description="Acidic residues" evidence="1">
    <location>
        <begin position="53"/>
        <end position="67"/>
    </location>
</feature>
<proteinExistence type="predicted"/>
<dbReference type="Gene3D" id="2.40.50.690">
    <property type="match status" value="1"/>
</dbReference>
<dbReference type="GO" id="GO:0016075">
    <property type="term" value="P:rRNA catabolic process"/>
    <property type="evidence" value="ECO:0007669"/>
    <property type="project" value="TreeGrafter"/>
</dbReference>
<dbReference type="AlphaFoldDB" id="A0A1Q3E2J2"/>
<dbReference type="GO" id="GO:0000177">
    <property type="term" value="C:cytoplasmic exosome (RNase complex)"/>
    <property type="evidence" value="ECO:0007669"/>
    <property type="project" value="TreeGrafter"/>
</dbReference>
<dbReference type="GO" id="GO:0000176">
    <property type="term" value="C:nuclear exosome (RNase complex)"/>
    <property type="evidence" value="ECO:0007669"/>
    <property type="project" value="TreeGrafter"/>
</dbReference>
<name>A0A1Q3E2J2_LENED</name>
<evidence type="ECO:0000313" key="4">
    <source>
        <dbReference type="Proteomes" id="UP000188533"/>
    </source>
</evidence>
<gene>
    <name evidence="3" type="ORF">LENED_003050</name>
</gene>
<dbReference type="EMBL" id="BDGU01000061">
    <property type="protein sequence ID" value="GAW01453.1"/>
    <property type="molecule type" value="Genomic_DNA"/>
</dbReference>
<dbReference type="GO" id="GO:0004519">
    <property type="term" value="F:endonuclease activity"/>
    <property type="evidence" value="ECO:0007669"/>
    <property type="project" value="TreeGrafter"/>
</dbReference>
<dbReference type="InterPro" id="IPR012340">
    <property type="entry name" value="NA-bd_OB-fold"/>
</dbReference>